<evidence type="ECO:0000313" key="3">
    <source>
        <dbReference type="EMBL" id="EFN55761.1"/>
    </source>
</evidence>
<dbReference type="GO" id="GO:0016887">
    <property type="term" value="F:ATP hydrolysis activity"/>
    <property type="evidence" value="ECO:0007669"/>
    <property type="project" value="InterPro"/>
</dbReference>
<dbReference type="InParanoid" id="E1ZF24"/>
<feature type="region of interest" description="Disordered" evidence="1">
    <location>
        <begin position="98"/>
        <end position="134"/>
    </location>
</feature>
<dbReference type="InterPro" id="IPR003959">
    <property type="entry name" value="ATPase_AAA_core"/>
</dbReference>
<dbReference type="CDD" id="cd00009">
    <property type="entry name" value="AAA"/>
    <property type="match status" value="1"/>
</dbReference>
<dbReference type="KEGG" id="cvr:CHLNCDRAFT_52418"/>
<dbReference type="PANTHER" id="PTHR36168">
    <property type="entry name" value="CHROMOSOME 1, WHOLE GENOME SHOTGUN SEQUENCE"/>
    <property type="match status" value="1"/>
</dbReference>
<dbReference type="PANTHER" id="PTHR36168:SF1">
    <property type="entry name" value="ORC1-LIKE AAA ATPASE DOMAIN-CONTAINING PROTEIN"/>
    <property type="match status" value="1"/>
</dbReference>
<keyword evidence="4" id="KW-1185">Reference proteome</keyword>
<dbReference type="GeneID" id="17354967"/>
<feature type="domain" description="AAA+ ATPase" evidence="2">
    <location>
        <begin position="708"/>
        <end position="855"/>
    </location>
</feature>
<dbReference type="EMBL" id="GL433844">
    <property type="protein sequence ID" value="EFN55761.1"/>
    <property type="molecule type" value="Genomic_DNA"/>
</dbReference>
<dbReference type="Proteomes" id="UP000008141">
    <property type="component" value="Unassembled WGS sequence"/>
</dbReference>
<dbReference type="OrthoDB" id="511599at2759"/>
<feature type="compositionally biased region" description="Basic and acidic residues" evidence="1">
    <location>
        <begin position="530"/>
        <end position="540"/>
    </location>
</feature>
<dbReference type="Pfam" id="PF00004">
    <property type="entry name" value="AAA"/>
    <property type="match status" value="1"/>
</dbReference>
<feature type="region of interest" description="Disordered" evidence="1">
    <location>
        <begin position="37"/>
        <end position="57"/>
    </location>
</feature>
<dbReference type="SMART" id="SM00382">
    <property type="entry name" value="AAA"/>
    <property type="match status" value="1"/>
</dbReference>
<dbReference type="RefSeq" id="XP_005847863.1">
    <property type="nucleotide sequence ID" value="XM_005847801.1"/>
</dbReference>
<gene>
    <name evidence="3" type="ORF">CHLNCDRAFT_52418</name>
</gene>
<evidence type="ECO:0000256" key="1">
    <source>
        <dbReference type="SAM" id="MobiDB-lite"/>
    </source>
</evidence>
<evidence type="ECO:0000313" key="4">
    <source>
        <dbReference type="Proteomes" id="UP000008141"/>
    </source>
</evidence>
<dbReference type="GO" id="GO:0005524">
    <property type="term" value="F:ATP binding"/>
    <property type="evidence" value="ECO:0007669"/>
    <property type="project" value="InterPro"/>
</dbReference>
<organism evidence="4">
    <name type="scientific">Chlorella variabilis</name>
    <name type="common">Green alga</name>
    <dbReference type="NCBI Taxonomy" id="554065"/>
    <lineage>
        <taxon>Eukaryota</taxon>
        <taxon>Viridiplantae</taxon>
        <taxon>Chlorophyta</taxon>
        <taxon>core chlorophytes</taxon>
        <taxon>Trebouxiophyceae</taxon>
        <taxon>Chlorellales</taxon>
        <taxon>Chlorellaceae</taxon>
        <taxon>Chlorella clade</taxon>
        <taxon>Chlorella</taxon>
    </lineage>
</organism>
<feature type="region of interest" description="Disordered" evidence="1">
    <location>
        <begin position="472"/>
        <end position="574"/>
    </location>
</feature>
<accession>E1ZF24</accession>
<feature type="compositionally biased region" description="Low complexity" evidence="1">
    <location>
        <begin position="486"/>
        <end position="498"/>
    </location>
</feature>
<dbReference type="AlphaFoldDB" id="E1ZF24"/>
<name>E1ZF24_CHLVA</name>
<proteinExistence type="predicted"/>
<sequence>MSMAQDQCEPLGLRRTDVDGFLSSVGAELRRASEFLGRSGLPKRAQGHRADSWPPPSQALAQVDVNGEAEGAGCGGGQGADTGVVELMSMLLPGEEEDDVATAPAGEEASETAAEPEGMAGSTCAQPPPQQHALEAPVDAADVVRASHDVAATASDAWQAAPAPAGQTGPAATDEQRRSLTRVLAWLGGTGGGGGGGGGGPSPAAQALPRGPGLRGHGSGWATHADTHPALPASQSPPRRPLRQQGSQRQPLAPAPQAAASPPYRARPAPPAPQRKLMLARPPCRGCGRAEADCCCEAAASPLRLLRLKHAGYSSPARGRLQAAPAACPTARAPGASCQPRRSASLAQHWPGARQAAAPLAGAVAGQQSGPGISIGSIHTAHFGWRASRPAPPPQQPVRITAAGTASVCVGHRGGVCSAYARGRQLRCSARPCPAFLAGGGGGALAQLQAISRGIRGLQGDIAGFLLDARQRQQQGERQQQEEQGPRGAPGGAPAAPLGDGGSAGAWRQAPSGTPGQPSAMGAGAAPVERQARRAVKERAPPPAGAPGGDPSAVAGAHCRPAPPGQLPSPASAPDDLFTDDFVLGMITGTDFARLQRQGGAAAAAAAAGQTTLRQMAQEAAKEGGEAAKGGWFKDLFKSKLRLFVAAGLGIVLLNAGASAAFDWYYHKTVLDTLMRGVLPPPQAPPVLPRAELREKVRGLLQPQEPSSFYHVVTGPPGGGKTTLLREACREVGRGVGFQEHIARINVVSKPMLGTQYEDPRSKHPLASVRQSAEALRDAARRPFVLVIDSADRLASSEEGERVLGAMRAYARDWAQDGTVVVIFVAHTWDTVEKLIGDHPAQSRAAPVLRVPDISQHEAVEYLAHLGVQGKQAEQCADLVGGSLLLLQRCAGMVKAGMPFPDVKRELFDLIEMAYSAAGLLDQTPQREGGLAVVEALLKSKEGAIGAAEWRESVPDREHQRALLGKGVLRSDGRTVCFSSNLAAAYAAEQLRSRLPNTVQEQHKQLKRPGWW</sequence>
<dbReference type="InterPro" id="IPR027417">
    <property type="entry name" value="P-loop_NTPase"/>
</dbReference>
<evidence type="ECO:0000259" key="2">
    <source>
        <dbReference type="SMART" id="SM00382"/>
    </source>
</evidence>
<feature type="compositionally biased region" description="Gly residues" evidence="1">
    <location>
        <begin position="188"/>
        <end position="201"/>
    </location>
</feature>
<feature type="compositionally biased region" description="Low complexity" evidence="1">
    <location>
        <begin position="248"/>
        <end position="267"/>
    </location>
</feature>
<feature type="region of interest" description="Disordered" evidence="1">
    <location>
        <begin position="186"/>
        <end position="277"/>
    </location>
</feature>
<dbReference type="Gene3D" id="3.40.50.300">
    <property type="entry name" value="P-loop containing nucleotide triphosphate hydrolases"/>
    <property type="match status" value="1"/>
</dbReference>
<dbReference type="eggNOG" id="ENOG502SDZF">
    <property type="taxonomic scope" value="Eukaryota"/>
</dbReference>
<dbReference type="InterPro" id="IPR003593">
    <property type="entry name" value="AAA+_ATPase"/>
</dbReference>
<reference evidence="3 4" key="1">
    <citation type="journal article" date="2010" name="Plant Cell">
        <title>The Chlorella variabilis NC64A genome reveals adaptation to photosymbiosis, coevolution with viruses, and cryptic sex.</title>
        <authorList>
            <person name="Blanc G."/>
            <person name="Duncan G."/>
            <person name="Agarkova I."/>
            <person name="Borodovsky M."/>
            <person name="Gurnon J."/>
            <person name="Kuo A."/>
            <person name="Lindquist E."/>
            <person name="Lucas S."/>
            <person name="Pangilinan J."/>
            <person name="Polle J."/>
            <person name="Salamov A."/>
            <person name="Terry A."/>
            <person name="Yamada T."/>
            <person name="Dunigan D.D."/>
            <person name="Grigoriev I.V."/>
            <person name="Claverie J.M."/>
            <person name="Van Etten J.L."/>
        </authorList>
    </citation>
    <scope>NUCLEOTIDE SEQUENCE [LARGE SCALE GENOMIC DNA]</scope>
    <source>
        <strain evidence="3 4">NC64A</strain>
    </source>
</reference>
<dbReference type="SUPFAM" id="SSF52540">
    <property type="entry name" value="P-loop containing nucleoside triphosphate hydrolases"/>
    <property type="match status" value="1"/>
</dbReference>
<protein>
    <recommendedName>
        <fullName evidence="2">AAA+ ATPase domain-containing protein</fullName>
    </recommendedName>
</protein>